<keyword evidence="1" id="KW-0812">Transmembrane</keyword>
<dbReference type="InterPro" id="IPR021762">
    <property type="entry name" value="DUF3325"/>
</dbReference>
<feature type="transmembrane region" description="Helical" evidence="1">
    <location>
        <begin position="92"/>
        <end position="109"/>
    </location>
</feature>
<keyword evidence="1" id="KW-1133">Transmembrane helix</keyword>
<evidence type="ECO:0000313" key="4">
    <source>
        <dbReference type="Proteomes" id="UP000069015"/>
    </source>
</evidence>
<sequence length="110" mass="12131">MMYLIATLLCLSSFTAFALAKTPHYKAVFGTRPDQIQSKRYLLAAWIMLLLTLAVDISQAVGYGSLMFCGQMALAVLLLAIVLSFRPNWVRSLFYLLPATTLIAVVLATL</sequence>
<dbReference type="KEGG" id="prr:AT705_22550"/>
<keyword evidence="2" id="KW-0732">Signal</keyword>
<dbReference type="RefSeq" id="WP_058798577.1">
    <property type="nucleotide sequence ID" value="NZ_CP013612.1"/>
</dbReference>
<dbReference type="Proteomes" id="UP000069015">
    <property type="component" value="Chromosome 2"/>
</dbReference>
<evidence type="ECO:0000313" key="3">
    <source>
        <dbReference type="EMBL" id="ALU45717.1"/>
    </source>
</evidence>
<dbReference type="EMBL" id="CP013612">
    <property type="protein sequence ID" value="ALU45717.1"/>
    <property type="molecule type" value="Genomic_DNA"/>
</dbReference>
<feature type="transmembrane region" description="Helical" evidence="1">
    <location>
        <begin position="40"/>
        <end position="58"/>
    </location>
</feature>
<dbReference type="Pfam" id="PF11804">
    <property type="entry name" value="DUF3325"/>
    <property type="match status" value="1"/>
</dbReference>
<keyword evidence="1" id="KW-0472">Membrane</keyword>
<evidence type="ECO:0000256" key="2">
    <source>
        <dbReference type="SAM" id="SignalP"/>
    </source>
</evidence>
<dbReference type="AlphaFoldDB" id="A0A0U3HS02"/>
<gene>
    <name evidence="3" type="ORF">AT705_22550</name>
</gene>
<proteinExistence type="predicted"/>
<feature type="chain" id="PRO_5006839563" description="DUF3325 domain-containing protein" evidence="2">
    <location>
        <begin position="19"/>
        <end position="110"/>
    </location>
</feature>
<feature type="signal peptide" evidence="2">
    <location>
        <begin position="1"/>
        <end position="18"/>
    </location>
</feature>
<accession>A0A0U3HS02</accession>
<protein>
    <recommendedName>
        <fullName evidence="5">DUF3325 domain-containing protein</fullName>
    </recommendedName>
</protein>
<evidence type="ECO:0000256" key="1">
    <source>
        <dbReference type="SAM" id="Phobius"/>
    </source>
</evidence>
<evidence type="ECO:0008006" key="5">
    <source>
        <dbReference type="Google" id="ProtNLM"/>
    </source>
</evidence>
<organism evidence="3 4">
    <name type="scientific">Pseudoalteromonas rubra</name>
    <dbReference type="NCBI Taxonomy" id="43658"/>
    <lineage>
        <taxon>Bacteria</taxon>
        <taxon>Pseudomonadati</taxon>
        <taxon>Pseudomonadota</taxon>
        <taxon>Gammaproteobacteria</taxon>
        <taxon>Alteromonadales</taxon>
        <taxon>Pseudoalteromonadaceae</taxon>
        <taxon>Pseudoalteromonas</taxon>
    </lineage>
</organism>
<name>A0A0U3HS02_9GAMM</name>
<reference evidence="3 4" key="1">
    <citation type="submission" date="2015-12" db="EMBL/GenBank/DDBJ databases">
        <title>Complete genome sequence of Pseudoalteromonas rubra SCSIO 6842, harboring a conjugative plasmid.</title>
        <authorList>
            <person name="Li B."/>
            <person name="Wang X."/>
        </authorList>
    </citation>
    <scope>NUCLEOTIDE SEQUENCE [LARGE SCALE GENOMIC DNA]</scope>
    <source>
        <strain evidence="3 4">SCSIO 6842</strain>
    </source>
</reference>
<feature type="transmembrane region" description="Helical" evidence="1">
    <location>
        <begin position="65"/>
        <end position="86"/>
    </location>
</feature>